<keyword evidence="6" id="KW-0902">Two-component regulatory system</keyword>
<dbReference type="PROSITE" id="PS50045">
    <property type="entry name" value="SIGMA54_INTERACT_4"/>
    <property type="match status" value="1"/>
</dbReference>
<dbReference type="InterPro" id="IPR004358">
    <property type="entry name" value="Sig_transdc_His_kin-like_C"/>
</dbReference>
<dbReference type="SUPFAM" id="SSF55874">
    <property type="entry name" value="ATPase domain of HSP90 chaperone/DNA topoisomerase II/histidine kinase"/>
    <property type="match status" value="1"/>
</dbReference>
<dbReference type="InterPro" id="IPR036097">
    <property type="entry name" value="HisK_dim/P_sf"/>
</dbReference>
<evidence type="ECO:0008006" key="10">
    <source>
        <dbReference type="Google" id="ProtNLM"/>
    </source>
</evidence>
<dbReference type="Pfam" id="PF02518">
    <property type="entry name" value="HATPase_c"/>
    <property type="match status" value="1"/>
</dbReference>
<keyword evidence="3" id="KW-0547">Nucleotide-binding</keyword>
<sequence length="262" mass="29698">RNPLGIIGTSMYYLNETLPEKRKEVKKHFQIIESEINRCQTIINSLLEFSRTSDIEIEPVDINALFNMTLSLVEKEFFARDIRLIKKMETVPKIKANLDEMKQVFLNLILNATQAMPKGGELRIITSTHNDKIRIKIADTGMGISKENLDRIFNPFFTTKEPGKGTGLGLTFVYTIIEKYGGTIHVETEKGKGTTFTDAYLQRRGRFELADRGTLFLDEIGDIPPSVQVRLLKVLQEGEFERVGGEESIKVDARIIAATNQD</sequence>
<evidence type="ECO:0000259" key="7">
    <source>
        <dbReference type="PROSITE" id="PS50045"/>
    </source>
</evidence>
<dbReference type="PROSITE" id="PS50109">
    <property type="entry name" value="HIS_KIN"/>
    <property type="match status" value="1"/>
</dbReference>
<evidence type="ECO:0000256" key="3">
    <source>
        <dbReference type="ARBA" id="ARBA00022741"/>
    </source>
</evidence>
<dbReference type="Gene3D" id="3.30.565.10">
    <property type="entry name" value="Histidine kinase-like ATPase, C-terminal domain"/>
    <property type="match status" value="1"/>
</dbReference>
<reference evidence="9" key="1">
    <citation type="journal article" date="2014" name="Front. Microbiol.">
        <title>High frequency of phylogenetically diverse reductive dehalogenase-homologous genes in deep subseafloor sedimentary metagenomes.</title>
        <authorList>
            <person name="Kawai M."/>
            <person name="Futagami T."/>
            <person name="Toyoda A."/>
            <person name="Takaki Y."/>
            <person name="Nishi S."/>
            <person name="Hori S."/>
            <person name="Arai W."/>
            <person name="Tsubouchi T."/>
            <person name="Morono Y."/>
            <person name="Uchiyama I."/>
            <person name="Ito T."/>
            <person name="Fujiyama A."/>
            <person name="Inagaki F."/>
            <person name="Takami H."/>
        </authorList>
    </citation>
    <scope>NUCLEOTIDE SEQUENCE</scope>
    <source>
        <strain evidence="9">Expedition CK06-06</strain>
    </source>
</reference>
<evidence type="ECO:0000259" key="8">
    <source>
        <dbReference type="PROSITE" id="PS50109"/>
    </source>
</evidence>
<dbReference type="SMART" id="SM00387">
    <property type="entry name" value="HATPase_c"/>
    <property type="match status" value="1"/>
</dbReference>
<keyword evidence="5" id="KW-0067">ATP-binding</keyword>
<dbReference type="SUPFAM" id="SSF52540">
    <property type="entry name" value="P-loop containing nucleoside triphosphate hydrolases"/>
    <property type="match status" value="1"/>
</dbReference>
<dbReference type="GO" id="GO:0000155">
    <property type="term" value="F:phosphorelay sensor kinase activity"/>
    <property type="evidence" value="ECO:0007669"/>
    <property type="project" value="InterPro"/>
</dbReference>
<proteinExistence type="predicted"/>
<evidence type="ECO:0000256" key="2">
    <source>
        <dbReference type="ARBA" id="ARBA00022679"/>
    </source>
</evidence>
<organism evidence="9">
    <name type="scientific">marine sediment metagenome</name>
    <dbReference type="NCBI Taxonomy" id="412755"/>
    <lineage>
        <taxon>unclassified sequences</taxon>
        <taxon>metagenomes</taxon>
        <taxon>ecological metagenomes</taxon>
    </lineage>
</organism>
<dbReference type="GO" id="GO:0005524">
    <property type="term" value="F:ATP binding"/>
    <property type="evidence" value="ECO:0007669"/>
    <property type="project" value="UniProtKB-KW"/>
</dbReference>
<evidence type="ECO:0000256" key="1">
    <source>
        <dbReference type="ARBA" id="ARBA00022553"/>
    </source>
</evidence>
<protein>
    <recommendedName>
        <fullName evidence="10">Histidine kinase domain-containing protein</fullName>
    </recommendedName>
</protein>
<comment type="caution">
    <text evidence="9">The sequence shown here is derived from an EMBL/GenBank/DDBJ whole genome shotgun (WGS) entry which is preliminary data.</text>
</comment>
<evidence type="ECO:0000256" key="5">
    <source>
        <dbReference type="ARBA" id="ARBA00022840"/>
    </source>
</evidence>
<dbReference type="InterPro" id="IPR036890">
    <property type="entry name" value="HATPase_C_sf"/>
</dbReference>
<keyword evidence="2" id="KW-0808">Transferase</keyword>
<feature type="non-terminal residue" evidence="9">
    <location>
        <position position="262"/>
    </location>
</feature>
<accession>X1H174</accession>
<keyword evidence="4" id="KW-0418">Kinase</keyword>
<dbReference type="InterPro" id="IPR005467">
    <property type="entry name" value="His_kinase_dom"/>
</dbReference>
<dbReference type="GO" id="GO:0006355">
    <property type="term" value="P:regulation of DNA-templated transcription"/>
    <property type="evidence" value="ECO:0007669"/>
    <property type="project" value="InterPro"/>
</dbReference>
<dbReference type="PRINTS" id="PR00344">
    <property type="entry name" value="BCTRLSENSOR"/>
</dbReference>
<name>X1H174_9ZZZZ</name>
<dbReference type="InterPro" id="IPR027417">
    <property type="entry name" value="P-loop_NTPase"/>
</dbReference>
<dbReference type="PANTHER" id="PTHR43065">
    <property type="entry name" value="SENSOR HISTIDINE KINASE"/>
    <property type="match status" value="1"/>
</dbReference>
<dbReference type="InterPro" id="IPR003594">
    <property type="entry name" value="HATPase_dom"/>
</dbReference>
<dbReference type="InterPro" id="IPR003661">
    <property type="entry name" value="HisK_dim/P_dom"/>
</dbReference>
<keyword evidence="1" id="KW-0597">Phosphoprotein</keyword>
<dbReference type="Gene3D" id="1.10.287.130">
    <property type="match status" value="1"/>
</dbReference>
<dbReference type="EMBL" id="BARU01031719">
    <property type="protein sequence ID" value="GAH63177.1"/>
    <property type="molecule type" value="Genomic_DNA"/>
</dbReference>
<feature type="domain" description="Histidine kinase" evidence="8">
    <location>
        <begin position="1"/>
        <end position="197"/>
    </location>
</feature>
<dbReference type="InterPro" id="IPR002078">
    <property type="entry name" value="Sigma_54_int"/>
</dbReference>
<evidence type="ECO:0000313" key="9">
    <source>
        <dbReference type="EMBL" id="GAH63177.1"/>
    </source>
</evidence>
<evidence type="ECO:0000256" key="4">
    <source>
        <dbReference type="ARBA" id="ARBA00022777"/>
    </source>
</evidence>
<feature type="non-terminal residue" evidence="9">
    <location>
        <position position="1"/>
    </location>
</feature>
<feature type="domain" description="Sigma-54 factor interaction" evidence="7">
    <location>
        <begin position="195"/>
        <end position="262"/>
    </location>
</feature>
<evidence type="ECO:0000256" key="6">
    <source>
        <dbReference type="ARBA" id="ARBA00023012"/>
    </source>
</evidence>
<dbReference type="PANTHER" id="PTHR43065:SF10">
    <property type="entry name" value="PEROXIDE STRESS-ACTIVATED HISTIDINE KINASE MAK3"/>
    <property type="match status" value="1"/>
</dbReference>
<gene>
    <name evidence="9" type="ORF">S03H2_50131</name>
</gene>
<dbReference type="AlphaFoldDB" id="X1H174"/>
<dbReference type="SUPFAM" id="SSF47384">
    <property type="entry name" value="Homodimeric domain of signal transducing histidine kinase"/>
    <property type="match status" value="1"/>
</dbReference>
<dbReference type="CDD" id="cd00082">
    <property type="entry name" value="HisKA"/>
    <property type="match status" value="1"/>
</dbReference>